<organism evidence="1">
    <name type="scientific">Chromera velia CCMP2878</name>
    <dbReference type="NCBI Taxonomy" id="1169474"/>
    <lineage>
        <taxon>Eukaryota</taxon>
        <taxon>Sar</taxon>
        <taxon>Alveolata</taxon>
        <taxon>Colpodellida</taxon>
        <taxon>Chromeraceae</taxon>
        <taxon>Chromera</taxon>
    </lineage>
</organism>
<name>A0A0G4FCK1_9ALVE</name>
<sequence length="98" mass="11359">MVFVGITEADTDPIWAFKVMEVIDGTEEDPCVKVKVWWMITDTAAKWPNKKYCLGWQVCEAEDADGAKKKGGKWNKPWVQFLKEEQVLMFGLNDELFR</sequence>
<evidence type="ECO:0000313" key="1">
    <source>
        <dbReference type="EMBL" id="CEM10902.1"/>
    </source>
</evidence>
<accession>A0A0G4FCK1</accession>
<reference evidence="1" key="1">
    <citation type="submission" date="2014-11" db="EMBL/GenBank/DDBJ databases">
        <authorList>
            <person name="Otto D Thomas"/>
            <person name="Naeem Raeece"/>
        </authorList>
    </citation>
    <scope>NUCLEOTIDE SEQUENCE</scope>
</reference>
<gene>
    <name evidence="1" type="ORF">Cvel_16355</name>
</gene>
<dbReference type="AlphaFoldDB" id="A0A0G4FCK1"/>
<proteinExistence type="predicted"/>
<dbReference type="EMBL" id="CDMZ01000282">
    <property type="protein sequence ID" value="CEM10902.1"/>
    <property type="molecule type" value="Genomic_DNA"/>
</dbReference>
<protein>
    <submittedName>
        <fullName evidence="1">Uncharacterized protein</fullName>
    </submittedName>
</protein>
<dbReference type="VEuPathDB" id="CryptoDB:Cvel_16355"/>